<comment type="caution">
    <text evidence="2">The sequence shown here is derived from an EMBL/GenBank/DDBJ whole genome shotgun (WGS) entry which is preliminary data.</text>
</comment>
<accession>A0A2U1A531</accession>
<feature type="chain" id="PRO_5030057719" description="Lipoprotein" evidence="1">
    <location>
        <begin position="41"/>
        <end position="115"/>
    </location>
</feature>
<name>A0A2U1A531_9BURK</name>
<feature type="signal peptide" evidence="1">
    <location>
        <begin position="1"/>
        <end position="40"/>
    </location>
</feature>
<evidence type="ECO:0000313" key="2">
    <source>
        <dbReference type="EMBL" id="PYE14448.1"/>
    </source>
</evidence>
<keyword evidence="1" id="KW-0732">Signal</keyword>
<dbReference type="InterPro" id="IPR010916">
    <property type="entry name" value="TonB_box_CS"/>
</dbReference>
<dbReference type="PROSITE" id="PS00430">
    <property type="entry name" value="TONB_DEPENDENT_REC_1"/>
    <property type="match status" value="1"/>
</dbReference>
<dbReference type="AlphaFoldDB" id="A0A2U1A531"/>
<dbReference type="EMBL" id="QJSQ01000039">
    <property type="protein sequence ID" value="PYE14448.1"/>
    <property type="molecule type" value="Genomic_DNA"/>
</dbReference>
<gene>
    <name evidence="2" type="ORF">C7410_13953</name>
</gene>
<evidence type="ECO:0000313" key="3">
    <source>
        <dbReference type="Proteomes" id="UP000247772"/>
    </source>
</evidence>
<sequence length="115" mass="11824">MNASKRSGGLMKLPGIPHSLSGAFVSLAAACTVLAGCASAGNVTAADRQDTFVVSASASGGRLAWARAHKRAVSAASDYCESRGMQASLGIEQMDGIEALQQQGSTIRFECHPKL</sequence>
<evidence type="ECO:0000256" key="1">
    <source>
        <dbReference type="SAM" id="SignalP"/>
    </source>
</evidence>
<dbReference type="PROSITE" id="PS51257">
    <property type="entry name" value="PROKAR_LIPOPROTEIN"/>
    <property type="match status" value="1"/>
</dbReference>
<organism evidence="2 3">
    <name type="scientific">Paraburkholderia silvatlantica</name>
    <dbReference type="NCBI Taxonomy" id="321895"/>
    <lineage>
        <taxon>Bacteria</taxon>
        <taxon>Pseudomonadati</taxon>
        <taxon>Pseudomonadota</taxon>
        <taxon>Betaproteobacteria</taxon>
        <taxon>Burkholderiales</taxon>
        <taxon>Burkholderiaceae</taxon>
        <taxon>Paraburkholderia</taxon>
    </lineage>
</organism>
<dbReference type="Proteomes" id="UP000247772">
    <property type="component" value="Unassembled WGS sequence"/>
</dbReference>
<proteinExistence type="predicted"/>
<reference evidence="2 3" key="1">
    <citation type="submission" date="2018-06" db="EMBL/GenBank/DDBJ databases">
        <title>Genomic Encyclopedia of Type Strains, Phase IV (KMG-V): Genome sequencing to study the core and pangenomes of soil and plant-associated prokaryotes.</title>
        <authorList>
            <person name="Whitman W."/>
        </authorList>
    </citation>
    <scope>NUCLEOTIDE SEQUENCE [LARGE SCALE GENOMIC DNA]</scope>
    <source>
        <strain evidence="2 3">SRCL-318</strain>
    </source>
</reference>
<evidence type="ECO:0008006" key="4">
    <source>
        <dbReference type="Google" id="ProtNLM"/>
    </source>
</evidence>
<protein>
    <recommendedName>
        <fullName evidence="4">Lipoprotein</fullName>
    </recommendedName>
</protein>